<keyword evidence="3 6" id="KW-0812">Transmembrane</keyword>
<comment type="subcellular location">
    <subcellularLocation>
        <location evidence="6">Cell membrane</location>
        <topology evidence="6">Multi-pass membrane protein</topology>
    </subcellularLocation>
    <subcellularLocation>
        <location evidence="1">Membrane</location>
        <topology evidence="1">Multi-pass membrane protein</topology>
    </subcellularLocation>
</comment>
<feature type="transmembrane region" description="Helical" evidence="6">
    <location>
        <begin position="213"/>
        <end position="230"/>
    </location>
</feature>
<accession>A0A8T1X3E5</accession>
<feature type="transmembrane region" description="Helical" evidence="6">
    <location>
        <begin position="129"/>
        <end position="148"/>
    </location>
</feature>
<reference evidence="7" key="1">
    <citation type="submission" date="2021-02" db="EMBL/GenBank/DDBJ databases">
        <authorList>
            <person name="Palmer J.M."/>
        </authorList>
    </citation>
    <scope>NUCLEOTIDE SEQUENCE</scope>
    <source>
        <strain evidence="7">SCRP23</strain>
    </source>
</reference>
<dbReference type="GO" id="GO:0005886">
    <property type="term" value="C:plasma membrane"/>
    <property type="evidence" value="ECO:0007669"/>
    <property type="project" value="UniProtKB-SubCell"/>
</dbReference>
<evidence type="ECO:0000256" key="3">
    <source>
        <dbReference type="ARBA" id="ARBA00022692"/>
    </source>
</evidence>
<feature type="transmembrane region" description="Helical" evidence="6">
    <location>
        <begin position="404"/>
        <end position="425"/>
    </location>
</feature>
<keyword evidence="8" id="KW-1185">Reference proteome</keyword>
<feature type="transmembrane region" description="Helical" evidence="6">
    <location>
        <begin position="179"/>
        <end position="201"/>
    </location>
</feature>
<comment type="caution">
    <text evidence="7">The sequence shown here is derived from an EMBL/GenBank/DDBJ whole genome shotgun (WGS) entry which is preliminary data.</text>
</comment>
<evidence type="ECO:0000313" key="8">
    <source>
        <dbReference type="Proteomes" id="UP000693981"/>
    </source>
</evidence>
<evidence type="ECO:0000256" key="6">
    <source>
        <dbReference type="RuleBase" id="RU368066"/>
    </source>
</evidence>
<feature type="transmembrane region" description="Helical" evidence="6">
    <location>
        <begin position="103"/>
        <end position="123"/>
    </location>
</feature>
<dbReference type="PANTHER" id="PTHR12385:SF4">
    <property type="entry name" value="PROTEIN PNS1"/>
    <property type="match status" value="1"/>
</dbReference>
<gene>
    <name evidence="7" type="primary">PNS1_4</name>
    <name evidence="7" type="ORF">PHYBOEH_011513</name>
</gene>
<keyword evidence="4 6" id="KW-1133">Transmembrane helix</keyword>
<comment type="similarity">
    <text evidence="2 6">Belongs to the CTL (choline transporter-like) family.</text>
</comment>
<protein>
    <recommendedName>
        <fullName evidence="6">Choline transporter-like protein</fullName>
    </recommendedName>
</protein>
<dbReference type="OrthoDB" id="44736at2759"/>
<evidence type="ECO:0000256" key="2">
    <source>
        <dbReference type="ARBA" id="ARBA00007168"/>
    </source>
</evidence>
<dbReference type="GO" id="GO:0022857">
    <property type="term" value="F:transmembrane transporter activity"/>
    <property type="evidence" value="ECO:0007669"/>
    <property type="project" value="UniProtKB-UniRule"/>
</dbReference>
<evidence type="ECO:0000256" key="5">
    <source>
        <dbReference type="ARBA" id="ARBA00023136"/>
    </source>
</evidence>
<keyword evidence="5 6" id="KW-0472">Membrane</keyword>
<dbReference type="Pfam" id="PF04515">
    <property type="entry name" value="Choline_transpo"/>
    <property type="match status" value="1"/>
</dbReference>
<dbReference type="AlphaFoldDB" id="A0A8T1X3E5"/>
<dbReference type="EMBL" id="JAGDFL010000088">
    <property type="protein sequence ID" value="KAG7398190.1"/>
    <property type="molecule type" value="Genomic_DNA"/>
</dbReference>
<dbReference type="PANTHER" id="PTHR12385">
    <property type="entry name" value="CHOLINE TRANSPORTER-LIKE (SLC FAMILY 44)"/>
    <property type="match status" value="1"/>
</dbReference>
<evidence type="ECO:0000313" key="7">
    <source>
        <dbReference type="EMBL" id="KAG7398190.1"/>
    </source>
</evidence>
<dbReference type="CDD" id="cd06093">
    <property type="entry name" value="PX_domain"/>
    <property type="match status" value="1"/>
</dbReference>
<evidence type="ECO:0000256" key="1">
    <source>
        <dbReference type="ARBA" id="ARBA00004141"/>
    </source>
</evidence>
<name>A0A8T1X3E5_9STRA</name>
<feature type="transmembrane region" description="Helical" evidence="6">
    <location>
        <begin position="31"/>
        <end position="52"/>
    </location>
</feature>
<feature type="transmembrane region" description="Helical" evidence="6">
    <location>
        <begin position="72"/>
        <end position="96"/>
    </location>
</feature>
<sequence length="736" mass="81505">MELDRADEEVLLEKVPQQLPAGQRDERKDHFFAVLFAANLAVVSSIALLFGLPNVSSIYFTVHRDDESSHGLKIFLIFLATSCIGGGVSMLWLQVLQNHAARVISWTLKFSIVAFVVASLASFYDSGMAGKAIGFINFFFALTIVSYYSSVRRSIAFAASNLAAASRILRVFPGVISSAYMALLAQAAWVVVWSVAVVGVLGKAVGHLHDSSSFGNTCFFFMLLSFYWFVHVAKNVVHCITAGAVGEWWFGANDVNTIQRAQTRALTTSLGSICIGSLVVAFLNTLHTVLLSTPRRKAKGSANAFLEFLVKLVLRNMQYFNKYAFCQVALYGKDFRLAGTDTMRLFRDRGWSALLNDSLISNVLAVGCLVVGTTSGVIGSAWLYLTLRCTPDELAAHPEECQTFNVVVLTFAACASIGYAMCTIVSSILDSMVATIFVCFAELHLHFGSLTNFQYKRCAPFAVLTRIVLTFRDPPPKSEDDLIAIRAKGSVMVQRLQRRVVDTSKVEIQVNVKPTSLEPAVPVSPLAVQVLRFRPEEKEAPTSLKKSRFVYEIETCHHETGDVFHTERRFREFKRLREALLLECRDCVECRPFAEKLKQSRLPGRQMVVLDVKKYGTSRMLELTHFLRDLVGLVAQCAHQCPRDGPDIDKSVGLFLGLDSLSEALDGVASSSRSMPAIPTKTRQDRIDFRSASMPDMRFSSSSLRFSDGTLQSIRARGYTYTDNGGGYAQQTEPRV</sequence>
<feature type="transmembrane region" description="Helical" evidence="6">
    <location>
        <begin position="270"/>
        <end position="291"/>
    </location>
</feature>
<proteinExistence type="inferred from homology"/>
<evidence type="ECO:0000256" key="4">
    <source>
        <dbReference type="ARBA" id="ARBA00022989"/>
    </source>
</evidence>
<dbReference type="InterPro" id="IPR007603">
    <property type="entry name" value="Choline_transptr-like"/>
</dbReference>
<feature type="transmembrane region" description="Helical" evidence="6">
    <location>
        <begin position="359"/>
        <end position="384"/>
    </location>
</feature>
<comment type="function">
    <text evidence="6">Choline transporter.</text>
</comment>
<organism evidence="7 8">
    <name type="scientific">Phytophthora boehmeriae</name>
    <dbReference type="NCBI Taxonomy" id="109152"/>
    <lineage>
        <taxon>Eukaryota</taxon>
        <taxon>Sar</taxon>
        <taxon>Stramenopiles</taxon>
        <taxon>Oomycota</taxon>
        <taxon>Peronosporomycetes</taxon>
        <taxon>Peronosporales</taxon>
        <taxon>Peronosporaceae</taxon>
        <taxon>Phytophthora</taxon>
    </lineage>
</organism>
<dbReference type="Proteomes" id="UP000693981">
    <property type="component" value="Unassembled WGS sequence"/>
</dbReference>